<feature type="signal peptide" evidence="2">
    <location>
        <begin position="1"/>
        <end position="40"/>
    </location>
</feature>
<keyword evidence="4" id="KW-1185">Reference proteome</keyword>
<sequence length="70" mass="7465">MKNSDQKQQPHTTRREFLRGTVAAGAGATLLATLPGVAEAATETVAAKPEEKTGYRLTPHIAAYYKTAAH</sequence>
<evidence type="ECO:0000256" key="2">
    <source>
        <dbReference type="SAM" id="SignalP"/>
    </source>
</evidence>
<dbReference type="Proteomes" id="UP000672039">
    <property type="component" value="Chromosome"/>
</dbReference>
<name>A0ABX7WVT4_9GAMM</name>
<dbReference type="RefSeq" id="WP_038140536.1">
    <property type="nucleotide sequence ID" value="NZ_CP072801.1"/>
</dbReference>
<dbReference type="InterPro" id="IPR019546">
    <property type="entry name" value="TAT_signal_bac_arc"/>
</dbReference>
<evidence type="ECO:0000313" key="3">
    <source>
        <dbReference type="EMBL" id="QTR45045.1"/>
    </source>
</evidence>
<organism evidence="3 4">
    <name type="scientific">Thiothrix litoralis</name>
    <dbReference type="NCBI Taxonomy" id="2891210"/>
    <lineage>
        <taxon>Bacteria</taxon>
        <taxon>Pseudomonadati</taxon>
        <taxon>Pseudomonadota</taxon>
        <taxon>Gammaproteobacteria</taxon>
        <taxon>Thiotrichales</taxon>
        <taxon>Thiotrichaceae</taxon>
        <taxon>Thiothrix</taxon>
    </lineage>
</organism>
<accession>A0ABX7WVT4</accession>
<proteinExistence type="predicted"/>
<dbReference type="NCBIfam" id="TIGR02811">
    <property type="entry name" value="formate_TAT"/>
    <property type="match status" value="1"/>
</dbReference>
<dbReference type="NCBIfam" id="TIGR01409">
    <property type="entry name" value="TAT_signal_seq"/>
    <property type="match status" value="1"/>
</dbReference>
<dbReference type="InterPro" id="IPR006311">
    <property type="entry name" value="TAT_signal"/>
</dbReference>
<reference evidence="3 4" key="1">
    <citation type="submission" date="2021-04" db="EMBL/GenBank/DDBJ databases">
        <title>Genomics, taxonomy and metabolism of representatives of sulfur bacteria of the genus Thiothrix: Thiothrix fructosivorans QT, Thiothrix unzii A1T and three new species, Thiothrix subterranea sp. nov., Thiothrix litoralis sp. nov. and 'Candidatus Thiothrix anitrata' sp. nov.</title>
        <authorList>
            <person name="Ravin N.V."/>
            <person name="Smolyakov D."/>
            <person name="Rudenko T.S."/>
            <person name="Mardanov A.V."/>
            <person name="Beletsky A.V."/>
            <person name="Markov N.D."/>
            <person name="Fomenkov A.I."/>
            <person name="Roberts R.J."/>
            <person name="Karnachuk O.V."/>
            <person name="Novikov A."/>
            <person name="Grabovich M.Y."/>
        </authorList>
    </citation>
    <scope>NUCLEOTIDE SEQUENCE [LARGE SCALE GENOMIC DNA]</scope>
    <source>
        <strain evidence="3 4">AS</strain>
    </source>
</reference>
<feature type="chain" id="PRO_5045541161" evidence="2">
    <location>
        <begin position="41"/>
        <end position="70"/>
    </location>
</feature>
<evidence type="ECO:0000313" key="4">
    <source>
        <dbReference type="Proteomes" id="UP000672039"/>
    </source>
</evidence>
<evidence type="ECO:0000256" key="1">
    <source>
        <dbReference type="ARBA" id="ARBA00022729"/>
    </source>
</evidence>
<gene>
    <name evidence="3" type="ORF">J9253_13630</name>
</gene>
<dbReference type="InterPro" id="IPR014177">
    <property type="entry name" value="Formate_DH_TAT-contain"/>
</dbReference>
<dbReference type="PROSITE" id="PS51318">
    <property type="entry name" value="TAT"/>
    <property type="match status" value="1"/>
</dbReference>
<keyword evidence="1 2" id="KW-0732">Signal</keyword>
<protein>
    <submittedName>
        <fullName evidence="3">Twin-arginine translocation signal domain-containing protein</fullName>
    </submittedName>
</protein>
<dbReference type="EMBL" id="CP072801">
    <property type="protein sequence ID" value="QTR45045.1"/>
    <property type="molecule type" value="Genomic_DNA"/>
</dbReference>
<dbReference type="PIRSF" id="PIRSF036704">
    <property type="entry name" value="UCP036704"/>
    <property type="match status" value="1"/>
</dbReference>